<evidence type="ECO:0000256" key="2">
    <source>
        <dbReference type="ARBA" id="ARBA00006464"/>
    </source>
</evidence>
<dbReference type="EMBL" id="VORO01000024">
    <property type="protein sequence ID" value="TXD87430.1"/>
    <property type="molecule type" value="Genomic_DNA"/>
</dbReference>
<dbReference type="PANTHER" id="PTHR30576:SF0">
    <property type="entry name" value="UNDECAPRENYL-PHOSPHATE N-ACETYLGALACTOSAMINYL 1-PHOSPHATE TRANSFERASE-RELATED"/>
    <property type="match status" value="1"/>
</dbReference>
<feature type="transmembrane region" description="Helical" evidence="7">
    <location>
        <begin position="110"/>
        <end position="133"/>
    </location>
</feature>
<evidence type="ECO:0000313" key="10">
    <source>
        <dbReference type="Proteomes" id="UP000321578"/>
    </source>
</evidence>
<feature type="domain" description="Bacterial sugar transferase" evidence="8">
    <location>
        <begin position="278"/>
        <end position="459"/>
    </location>
</feature>
<dbReference type="InterPro" id="IPR017475">
    <property type="entry name" value="EPS_sugar_tfrase"/>
</dbReference>
<keyword evidence="10" id="KW-1185">Reference proteome</keyword>
<keyword evidence="5 7" id="KW-1133">Transmembrane helix</keyword>
<evidence type="ECO:0000256" key="3">
    <source>
        <dbReference type="ARBA" id="ARBA00022679"/>
    </source>
</evidence>
<keyword evidence="4 7" id="KW-0812">Transmembrane</keyword>
<dbReference type="Proteomes" id="UP000321578">
    <property type="component" value="Unassembled WGS sequence"/>
</dbReference>
<comment type="subcellular location">
    <subcellularLocation>
        <location evidence="1">Membrane</location>
        <topology evidence="1">Multi-pass membrane protein</topology>
    </subcellularLocation>
</comment>
<evidence type="ECO:0000256" key="7">
    <source>
        <dbReference type="SAM" id="Phobius"/>
    </source>
</evidence>
<comment type="similarity">
    <text evidence="2">Belongs to the bacterial sugar transferase family.</text>
</comment>
<gene>
    <name evidence="9" type="ORF">ESY86_16760</name>
</gene>
<keyword evidence="3 9" id="KW-0808">Transferase</keyword>
<organism evidence="9 10">
    <name type="scientific">Subsaximicrobium wynnwilliamsii</name>
    <dbReference type="NCBI Taxonomy" id="291179"/>
    <lineage>
        <taxon>Bacteria</taxon>
        <taxon>Pseudomonadati</taxon>
        <taxon>Bacteroidota</taxon>
        <taxon>Flavobacteriia</taxon>
        <taxon>Flavobacteriales</taxon>
        <taxon>Flavobacteriaceae</taxon>
        <taxon>Subsaximicrobium</taxon>
    </lineage>
</organism>
<accession>A0A5C6ZE81</accession>
<feature type="transmembrane region" description="Helical" evidence="7">
    <location>
        <begin position="282"/>
        <end position="305"/>
    </location>
</feature>
<dbReference type="GO" id="GO:0016020">
    <property type="term" value="C:membrane"/>
    <property type="evidence" value="ECO:0007669"/>
    <property type="project" value="UniProtKB-SubCell"/>
</dbReference>
<dbReference type="OrthoDB" id="9808602at2"/>
<dbReference type="GO" id="GO:0016780">
    <property type="term" value="F:phosphotransferase activity, for other substituted phosphate groups"/>
    <property type="evidence" value="ECO:0007669"/>
    <property type="project" value="TreeGrafter"/>
</dbReference>
<sequence>MGKKKNIHFEVSERKILLRLMDLFVVFFGLYCLELSSSFDYLQIRPDNWLALAVLAVYILAFGTVFEIYNLQKSSELDTVFRNIVLTVSVTVLFYMLTPVLTPFLPMNRFQILFFFLCMVFSLFVWRFAYINFVSSPRFYKKVLLVGEISNIENIVQPLRQMDPNYKIVGFINCETKTEASVNTTGLIEFEGHALLEVIKGEKVSEILIATYNSEIITTSIYRDLIHLLDRGFIIREYTQVYEELTRRVPIQFIGKDFYKFFPFSRSNQNTLYLFFHRLFDLIFSVIGLVFGLCLLPIVLIGNLMGNRGPVFYIQDRVGKNGKVFKIYKLRTMVTDAEVSGAKWAQKDDVRITRFGKFLRRSRLDEVPQFMNVLKAEMSIIGPRPERPFFVRELAGVVPFYETRHIVKPGLTGWAQVNTRYGASVDDSLTKLQYDLYYIKHRSLFLDLNIVVKTFSTIIYYRGQ</sequence>
<feature type="transmembrane region" description="Helical" evidence="7">
    <location>
        <begin position="49"/>
        <end position="68"/>
    </location>
</feature>
<feature type="transmembrane region" description="Helical" evidence="7">
    <location>
        <begin position="20"/>
        <end position="37"/>
    </location>
</feature>
<comment type="caution">
    <text evidence="9">The sequence shown here is derived from an EMBL/GenBank/DDBJ whole genome shotgun (WGS) entry which is preliminary data.</text>
</comment>
<keyword evidence="6 7" id="KW-0472">Membrane</keyword>
<reference evidence="9 10" key="1">
    <citation type="submission" date="2019-08" db="EMBL/GenBank/DDBJ databases">
        <title>Genomes of Subsaximicrobium wynnwilliamsii strains.</title>
        <authorList>
            <person name="Bowman J.P."/>
        </authorList>
    </citation>
    <scope>NUCLEOTIDE SEQUENCE [LARGE SCALE GENOMIC DNA]</scope>
    <source>
        <strain evidence="9 10">2-80-2</strain>
    </source>
</reference>
<proteinExistence type="inferred from homology"/>
<name>A0A5C6ZE81_9FLAO</name>
<feature type="transmembrane region" description="Helical" evidence="7">
    <location>
        <begin position="80"/>
        <end position="98"/>
    </location>
</feature>
<evidence type="ECO:0000256" key="5">
    <source>
        <dbReference type="ARBA" id="ARBA00022989"/>
    </source>
</evidence>
<dbReference type="InterPro" id="IPR003362">
    <property type="entry name" value="Bact_transf"/>
</dbReference>
<evidence type="ECO:0000259" key="8">
    <source>
        <dbReference type="Pfam" id="PF02397"/>
    </source>
</evidence>
<dbReference type="Pfam" id="PF02397">
    <property type="entry name" value="Bac_transf"/>
    <property type="match status" value="1"/>
</dbReference>
<dbReference type="RefSeq" id="WP_147087826.1">
    <property type="nucleotide sequence ID" value="NZ_VORM01000026.1"/>
</dbReference>
<dbReference type="PANTHER" id="PTHR30576">
    <property type="entry name" value="COLANIC BIOSYNTHESIS UDP-GLUCOSE LIPID CARRIER TRANSFERASE"/>
    <property type="match status" value="1"/>
</dbReference>
<dbReference type="NCBIfam" id="TIGR03025">
    <property type="entry name" value="EPS_sugtrans"/>
    <property type="match status" value="1"/>
</dbReference>
<evidence type="ECO:0000313" key="9">
    <source>
        <dbReference type="EMBL" id="TXD87430.1"/>
    </source>
</evidence>
<evidence type="ECO:0000256" key="1">
    <source>
        <dbReference type="ARBA" id="ARBA00004141"/>
    </source>
</evidence>
<protein>
    <submittedName>
        <fullName evidence="9">Sugar transferase</fullName>
    </submittedName>
</protein>
<evidence type="ECO:0000256" key="4">
    <source>
        <dbReference type="ARBA" id="ARBA00022692"/>
    </source>
</evidence>
<dbReference type="AlphaFoldDB" id="A0A5C6ZE81"/>
<evidence type="ECO:0000256" key="6">
    <source>
        <dbReference type="ARBA" id="ARBA00023136"/>
    </source>
</evidence>